<dbReference type="RefSeq" id="XP_001745038.1">
    <property type="nucleotide sequence ID" value="XM_001744986.1"/>
</dbReference>
<organism evidence="2 3">
    <name type="scientific">Monosiga brevicollis</name>
    <name type="common">Choanoflagellate</name>
    <dbReference type="NCBI Taxonomy" id="81824"/>
    <lineage>
        <taxon>Eukaryota</taxon>
        <taxon>Choanoflagellata</taxon>
        <taxon>Craspedida</taxon>
        <taxon>Salpingoecidae</taxon>
        <taxon>Monosiga</taxon>
    </lineage>
</organism>
<dbReference type="KEGG" id="mbr:MONBRDRAFT_24560"/>
<feature type="compositionally biased region" description="Basic residues" evidence="1">
    <location>
        <begin position="35"/>
        <end position="52"/>
    </location>
</feature>
<accession>A9UWT4</accession>
<sequence>MLNHGLLLLQERREKTDTGMDGLAGSRGRPDSKTGFKKKRKKKKEKKKKKKKCMGEGVARKKQEKMGINHDDSQVTHGVGASKCLFCNDRYSAYTTRFKSIPQPGPPTRWWFTMETPRDS</sequence>
<proteinExistence type="predicted"/>
<name>A9UWT4_MONBE</name>
<dbReference type="Proteomes" id="UP000001357">
    <property type="component" value="Unassembled WGS sequence"/>
</dbReference>
<dbReference type="AlphaFoldDB" id="A9UWT4"/>
<dbReference type="EMBL" id="CH991548">
    <property type="protein sequence ID" value="EDQ90271.1"/>
    <property type="molecule type" value="Genomic_DNA"/>
</dbReference>
<evidence type="ECO:0000313" key="3">
    <source>
        <dbReference type="Proteomes" id="UP000001357"/>
    </source>
</evidence>
<gene>
    <name evidence="2" type="ORF">MONBRDRAFT_24560</name>
</gene>
<evidence type="ECO:0000313" key="2">
    <source>
        <dbReference type="EMBL" id="EDQ90271.1"/>
    </source>
</evidence>
<feature type="region of interest" description="Disordered" evidence="1">
    <location>
        <begin position="1"/>
        <end position="74"/>
    </location>
</feature>
<protein>
    <submittedName>
        <fullName evidence="2">Uncharacterized protein</fullName>
    </submittedName>
</protein>
<evidence type="ECO:0000256" key="1">
    <source>
        <dbReference type="SAM" id="MobiDB-lite"/>
    </source>
</evidence>
<feature type="compositionally biased region" description="Basic and acidic residues" evidence="1">
    <location>
        <begin position="58"/>
        <end position="74"/>
    </location>
</feature>
<keyword evidence="3" id="KW-1185">Reference proteome</keyword>
<dbReference type="GeneID" id="5890187"/>
<reference evidence="2 3" key="1">
    <citation type="journal article" date="2008" name="Nature">
        <title>The genome of the choanoflagellate Monosiga brevicollis and the origin of metazoans.</title>
        <authorList>
            <consortium name="JGI Sequencing"/>
            <person name="King N."/>
            <person name="Westbrook M.J."/>
            <person name="Young S.L."/>
            <person name="Kuo A."/>
            <person name="Abedin M."/>
            <person name="Chapman J."/>
            <person name="Fairclough S."/>
            <person name="Hellsten U."/>
            <person name="Isogai Y."/>
            <person name="Letunic I."/>
            <person name="Marr M."/>
            <person name="Pincus D."/>
            <person name="Putnam N."/>
            <person name="Rokas A."/>
            <person name="Wright K.J."/>
            <person name="Zuzow R."/>
            <person name="Dirks W."/>
            <person name="Good M."/>
            <person name="Goodstein D."/>
            <person name="Lemons D."/>
            <person name="Li W."/>
            <person name="Lyons J.B."/>
            <person name="Morris A."/>
            <person name="Nichols S."/>
            <person name="Richter D.J."/>
            <person name="Salamov A."/>
            <person name="Bork P."/>
            <person name="Lim W.A."/>
            <person name="Manning G."/>
            <person name="Miller W.T."/>
            <person name="McGinnis W."/>
            <person name="Shapiro H."/>
            <person name="Tjian R."/>
            <person name="Grigoriev I.V."/>
            <person name="Rokhsar D."/>
        </authorList>
    </citation>
    <scope>NUCLEOTIDE SEQUENCE [LARGE SCALE GENOMIC DNA]</scope>
    <source>
        <strain evidence="3">MX1 / ATCC 50154</strain>
    </source>
</reference>
<dbReference type="InParanoid" id="A9UWT4"/>